<name>A0AA38Y1Q8_9EURO</name>
<dbReference type="Proteomes" id="UP001172681">
    <property type="component" value="Unassembled WGS sequence"/>
</dbReference>
<accession>A0AA38Y1Q8</accession>
<organism evidence="1 2">
    <name type="scientific">Knufia peltigerae</name>
    <dbReference type="NCBI Taxonomy" id="1002370"/>
    <lineage>
        <taxon>Eukaryota</taxon>
        <taxon>Fungi</taxon>
        <taxon>Dikarya</taxon>
        <taxon>Ascomycota</taxon>
        <taxon>Pezizomycotina</taxon>
        <taxon>Eurotiomycetes</taxon>
        <taxon>Chaetothyriomycetidae</taxon>
        <taxon>Chaetothyriales</taxon>
        <taxon>Trichomeriaceae</taxon>
        <taxon>Knufia</taxon>
    </lineage>
</organism>
<keyword evidence="2" id="KW-1185">Reference proteome</keyword>
<protein>
    <submittedName>
        <fullName evidence="1">Uncharacterized protein</fullName>
    </submittedName>
</protein>
<proteinExistence type="predicted"/>
<dbReference type="AlphaFoldDB" id="A0AA38Y1Q8"/>
<comment type="caution">
    <text evidence="1">The sequence shown here is derived from an EMBL/GenBank/DDBJ whole genome shotgun (WGS) entry which is preliminary data.</text>
</comment>
<evidence type="ECO:0000313" key="2">
    <source>
        <dbReference type="Proteomes" id="UP001172681"/>
    </source>
</evidence>
<reference evidence="1" key="1">
    <citation type="submission" date="2022-10" db="EMBL/GenBank/DDBJ databases">
        <title>Culturing micro-colonial fungi from biological soil crusts in the Mojave desert and describing Neophaeococcomyces mojavensis, and introducing the new genera and species Taxawa tesnikishii.</title>
        <authorList>
            <person name="Kurbessoian T."/>
            <person name="Stajich J.E."/>
        </authorList>
    </citation>
    <scope>NUCLEOTIDE SEQUENCE</scope>
    <source>
        <strain evidence="1">TK_35</strain>
    </source>
</reference>
<sequence length="168" mass="20705">MLQAYNVFRHRPTKPGPRGERDFIWELHNKLDLYPTRGMFFVLALRRYSAWHNYPILEDKYPEDDLLCISSVWHGSQSWWNSHFKLNRGRKDVIPDEVWNLMSRYWEDPLLPSLEWELLRQRLSRSAILEKYRYCYHDRKWFPHGRPCFEVTRGLICPWFWYLARLTL</sequence>
<dbReference type="EMBL" id="JAPDRN010000051">
    <property type="protein sequence ID" value="KAJ9632975.1"/>
    <property type="molecule type" value="Genomic_DNA"/>
</dbReference>
<gene>
    <name evidence="1" type="ORF">H2204_007543</name>
</gene>
<evidence type="ECO:0000313" key="1">
    <source>
        <dbReference type="EMBL" id="KAJ9632975.1"/>
    </source>
</evidence>